<dbReference type="InterPro" id="IPR017452">
    <property type="entry name" value="GPCR_Rhodpsn_7TM"/>
</dbReference>
<feature type="disulfide bond" evidence="8">
    <location>
        <begin position="698"/>
        <end position="713"/>
    </location>
</feature>
<dbReference type="InterPro" id="IPR000276">
    <property type="entry name" value="GPCR_Rhodpsn"/>
</dbReference>
<dbReference type="PRINTS" id="PR00261">
    <property type="entry name" value="LDLRECEPTOR"/>
</dbReference>
<dbReference type="InterPro" id="IPR000742">
    <property type="entry name" value="EGF"/>
</dbReference>
<feature type="domain" description="EGF-like" evidence="10">
    <location>
        <begin position="1022"/>
        <end position="1067"/>
    </location>
</feature>
<organism evidence="12 13">
    <name type="scientific">Adineta ricciae</name>
    <name type="common">Rotifer</name>
    <dbReference type="NCBI Taxonomy" id="249248"/>
    <lineage>
        <taxon>Eukaryota</taxon>
        <taxon>Metazoa</taxon>
        <taxon>Spiralia</taxon>
        <taxon>Gnathifera</taxon>
        <taxon>Rotifera</taxon>
        <taxon>Eurotatoria</taxon>
        <taxon>Bdelloidea</taxon>
        <taxon>Adinetida</taxon>
        <taxon>Adinetidae</taxon>
        <taxon>Adineta</taxon>
    </lineage>
</organism>
<accession>A0A814YNI0</accession>
<feature type="disulfide bond" evidence="7">
    <location>
        <begin position="973"/>
        <end position="982"/>
    </location>
</feature>
<evidence type="ECO:0000259" key="11">
    <source>
        <dbReference type="PROSITE" id="PS50262"/>
    </source>
</evidence>
<name>A0A814YNI0_ADIRI</name>
<dbReference type="Proteomes" id="UP000663828">
    <property type="component" value="Unassembled WGS sequence"/>
</dbReference>
<dbReference type="PROSITE" id="PS00237">
    <property type="entry name" value="G_PROTEIN_RECEP_F1_1"/>
    <property type="match status" value="1"/>
</dbReference>
<dbReference type="SUPFAM" id="SSF57196">
    <property type="entry name" value="EGF/Laminin"/>
    <property type="match status" value="1"/>
</dbReference>
<dbReference type="EMBL" id="CAJNOR010001990">
    <property type="protein sequence ID" value="CAF1231423.1"/>
    <property type="molecule type" value="Genomic_DNA"/>
</dbReference>
<keyword evidence="7" id="KW-0245">EGF-like domain</keyword>
<proteinExistence type="predicted"/>
<feature type="transmembrane region" description="Helical" evidence="9">
    <location>
        <begin position="1518"/>
        <end position="1537"/>
    </location>
</feature>
<dbReference type="SMART" id="SM00181">
    <property type="entry name" value="EGF"/>
    <property type="match status" value="4"/>
</dbReference>
<dbReference type="PANTHER" id="PTHR24270:SF62">
    <property type="entry name" value="LOW-DENSITY LIPOPROTEIN RECEPTOR-RELATED PROTEIN 2"/>
    <property type="match status" value="1"/>
</dbReference>
<dbReference type="PROSITE" id="PS50262">
    <property type="entry name" value="G_PROTEIN_RECEP_F1_2"/>
    <property type="match status" value="1"/>
</dbReference>
<evidence type="ECO:0000256" key="8">
    <source>
        <dbReference type="PROSITE-ProRule" id="PRU00124"/>
    </source>
</evidence>
<dbReference type="GO" id="GO:0005886">
    <property type="term" value="C:plasma membrane"/>
    <property type="evidence" value="ECO:0007669"/>
    <property type="project" value="TreeGrafter"/>
</dbReference>
<dbReference type="Gene3D" id="4.10.400.10">
    <property type="entry name" value="Low-density Lipoprotein Receptor"/>
    <property type="match status" value="2"/>
</dbReference>
<feature type="transmembrane region" description="Helical" evidence="9">
    <location>
        <begin position="1331"/>
        <end position="1357"/>
    </location>
</feature>
<feature type="domain" description="EGF-like" evidence="10">
    <location>
        <begin position="944"/>
        <end position="983"/>
    </location>
</feature>
<keyword evidence="4 9" id="KW-1133">Transmembrane helix</keyword>
<evidence type="ECO:0000313" key="13">
    <source>
        <dbReference type="Proteomes" id="UP000663828"/>
    </source>
</evidence>
<evidence type="ECO:0000259" key="10">
    <source>
        <dbReference type="PROSITE" id="PS50026"/>
    </source>
</evidence>
<dbReference type="SUPFAM" id="SSF81321">
    <property type="entry name" value="Family A G protein-coupled receptor-like"/>
    <property type="match status" value="1"/>
</dbReference>
<feature type="disulfide bond" evidence="7">
    <location>
        <begin position="1057"/>
        <end position="1066"/>
    </location>
</feature>
<dbReference type="Pfam" id="PF00001">
    <property type="entry name" value="7tm_1"/>
    <property type="match status" value="1"/>
</dbReference>
<evidence type="ECO:0000256" key="3">
    <source>
        <dbReference type="ARBA" id="ARBA00022737"/>
    </source>
</evidence>
<evidence type="ECO:0000256" key="7">
    <source>
        <dbReference type="PROSITE-ProRule" id="PRU00076"/>
    </source>
</evidence>
<evidence type="ECO:0000313" key="12">
    <source>
        <dbReference type="EMBL" id="CAF1231423.1"/>
    </source>
</evidence>
<dbReference type="InterPro" id="IPR050685">
    <property type="entry name" value="LDLR"/>
</dbReference>
<sequence>MFSKDPTTPTTNVVGRPYRTIPYQLQINLYLTNWKNGDEKYDGLLHHCLYATSAVSHDREPYQIIPYCLSEWPSIWKIQDNHVDPKFTFAQLASESITSEQLYLWSAPMDIIQRYQNYLDSSSHLTLESMGKELFYNCTLPNFGPSCEYSLLAYKSHQSSLDQIVREYYRNNPYEPTSLTCYMHLQCDRGSPAICLDWTEICDGKVDCFDGGRDEEHCWQMEINQCNENEFRCLDGQCIPMAFLREVEFHFDCLDLSDDSLFHVMLPSFETKFSGEPTFGYEDVSCAKIGNFLLSHISSSCVEKRDELLFDILFSIKPISIKSDECWKAFKCIIHMPVSNEEFCREFCTDGRCDDIVTKSCPNIIYTTARPILLTHIFIVYENKALRYTDSDTDIPKPTYVCYNGTLLHLPANEETFILLDNMTCRFHQDSIVNDDRYKPGWIKSHIDPLYRWLRIWSSSIYNDSKLCDEYNLYRCIDSHKCVSKHRLLDRIQDCYHKDDEDVSVLNRNCSTQQSPNYFKCETTNECIPLRLVRDGKCHCTPNQIFGQYTKCDDENRAGQDFRSQIIFPFICDHMTHLYPKLIDGRNQTDETDCEHWPCNNIYTRCNKWWNCPNGADELNCSPSPVLNCSSDSHICGSFKTNELICLPIEKANDGVVDCIGATDEPNICRLGERVGVDGTFHCLNSSRRSCIRWYQICDGIPHCKNGEDEHICSSISDAEPNTWFCQSSTTDAVFDPQDVFCSPFYKADVTVIIHSYFKLEETPRLHTTKAAGKISHIQSLQSTAETKSHRQRCHRGLDLQVWLNKKSNLTELVCLCPPSFYGNQCQFQNQRISVTVQFLVSSDSIEIPIIIVFSLMDNSSQQIIHSNEQITYLSKKYCRKKFNFYLLYSTRPKDANKEYFIHIDIYERETLTHRGSMIKTILFAFLPVYRLSFQMNVPSIFDKPENCLDSQCINGKCIKYFDDLNVRTFCQCKPGWSGRHCDISYHCTCSSDSLCIGILQSNRSICVCPLQKMGGQCLLNNTFLCENDKKPICSNGGRCLIINEYRTIDKQVICICPKAFAGERCEKLQTKITVSFGNGISVPTAIYIHFITVNKNEMPQHTTNYKIIPFGQRSVTIYWSYEFHLMFIEWNQKYYLSILQKQHNLSAIIQRTLHPSDRCLHINELFNETILNLHILHRIKYYHLPCSSQPLACFYDETYLCICQYHYGQHISNCFEFAHNKTQRCLSRSDCMHGGDCLQDNLKCPTTSLCVCAKCYYGTQCQLSTYGFSLSLDAILGYHIQPKYGISDQSYLVILSVIITTIVIVVSLINVILSLITFKEKVTRQSDCGIYLLCSSIIILLTSVIFALKFSILLFSHIKLIQNQVFLKAQCYSIDFLLRFCLTMDQWLIACVSVERSFIVIKGLHFKKKKTRSLANWVIFVLLSIVIGTTIHDPIHRRLFIENNDEQNRIWCIVEYPTAMQLYNSIISISHLVLPFIINITSAILIITISTKQQVNLQKRRTFKRVLQEEIQKHRSFLTGPFVLTILGIPRLILTVVSGCMESSNHSWLFLLGYYISLIPTLLTFVLFILPSTIYKQAFDKAVREYKSTLRTWFTRVVHQS</sequence>
<feature type="transmembrane region" description="Helical" evidence="9">
    <location>
        <begin position="1549"/>
        <end position="1571"/>
    </location>
</feature>
<dbReference type="PROSITE" id="PS50026">
    <property type="entry name" value="EGF_3"/>
    <property type="match status" value="2"/>
</dbReference>
<dbReference type="InterPro" id="IPR036055">
    <property type="entry name" value="LDL_receptor-like_sf"/>
</dbReference>
<evidence type="ECO:0000256" key="1">
    <source>
        <dbReference type="ARBA" id="ARBA00004167"/>
    </source>
</evidence>
<dbReference type="Gene3D" id="1.20.1070.10">
    <property type="entry name" value="Rhodopsin 7-helix transmembrane proteins"/>
    <property type="match status" value="1"/>
</dbReference>
<dbReference type="GO" id="GO:0016192">
    <property type="term" value="P:vesicle-mediated transport"/>
    <property type="evidence" value="ECO:0007669"/>
    <property type="project" value="UniProtKB-ARBA"/>
</dbReference>
<keyword evidence="5 9" id="KW-0472">Membrane</keyword>
<dbReference type="PROSITE" id="PS00022">
    <property type="entry name" value="EGF_1"/>
    <property type="match status" value="3"/>
</dbReference>
<feature type="transmembrane region" description="Helical" evidence="9">
    <location>
        <begin position="1467"/>
        <end position="1492"/>
    </location>
</feature>
<dbReference type="PROSITE" id="PS50068">
    <property type="entry name" value="LDLRA_2"/>
    <property type="match status" value="2"/>
</dbReference>
<dbReference type="InterPro" id="IPR002172">
    <property type="entry name" value="LDrepeatLR_classA_rpt"/>
</dbReference>
<dbReference type="SMART" id="SM00192">
    <property type="entry name" value="LDLa"/>
    <property type="match status" value="7"/>
</dbReference>
<dbReference type="GO" id="GO:0004930">
    <property type="term" value="F:G protein-coupled receptor activity"/>
    <property type="evidence" value="ECO:0007669"/>
    <property type="project" value="InterPro"/>
</dbReference>
<dbReference type="PROSITE" id="PS01186">
    <property type="entry name" value="EGF_2"/>
    <property type="match status" value="1"/>
</dbReference>
<feature type="transmembrane region" description="Helical" evidence="9">
    <location>
        <begin position="1415"/>
        <end position="1433"/>
    </location>
</feature>
<feature type="transmembrane region" description="Helical" evidence="9">
    <location>
        <begin position="1292"/>
        <end position="1319"/>
    </location>
</feature>
<keyword evidence="13" id="KW-1185">Reference proteome</keyword>
<feature type="disulfide bond" evidence="7">
    <location>
        <begin position="948"/>
        <end position="958"/>
    </location>
</feature>
<comment type="caution">
    <text evidence="12">The sequence shown here is derived from an EMBL/GenBank/DDBJ whole genome shotgun (WGS) entry which is preliminary data.</text>
</comment>
<evidence type="ECO:0000256" key="5">
    <source>
        <dbReference type="ARBA" id="ARBA00023136"/>
    </source>
</evidence>
<keyword evidence="6 7" id="KW-1015">Disulfide bond</keyword>
<dbReference type="CDD" id="cd00112">
    <property type="entry name" value="LDLa"/>
    <property type="match status" value="2"/>
</dbReference>
<gene>
    <name evidence="12" type="ORF">XAT740_LOCUS25246</name>
</gene>
<evidence type="ECO:0000256" key="9">
    <source>
        <dbReference type="SAM" id="Phobius"/>
    </source>
</evidence>
<keyword evidence="2 9" id="KW-0812">Transmembrane</keyword>
<evidence type="ECO:0000256" key="6">
    <source>
        <dbReference type="ARBA" id="ARBA00023157"/>
    </source>
</evidence>
<comment type="caution">
    <text evidence="7">Lacks conserved residue(s) required for the propagation of feature annotation.</text>
</comment>
<dbReference type="Gene3D" id="2.10.25.10">
    <property type="entry name" value="Laminin"/>
    <property type="match status" value="2"/>
</dbReference>
<evidence type="ECO:0000256" key="4">
    <source>
        <dbReference type="ARBA" id="ARBA00022989"/>
    </source>
</evidence>
<dbReference type="PANTHER" id="PTHR24270">
    <property type="entry name" value="LOW-DENSITY LIPOPROTEIN RECEPTOR-RELATED"/>
    <property type="match status" value="1"/>
</dbReference>
<comment type="subcellular location">
    <subcellularLocation>
        <location evidence="1">Membrane</location>
        <topology evidence="1">Single-pass membrane protein</topology>
    </subcellularLocation>
</comment>
<feature type="domain" description="G-protein coupled receptors family 1 profile" evidence="11">
    <location>
        <begin position="1310"/>
        <end position="1569"/>
    </location>
</feature>
<reference evidence="12" key="1">
    <citation type="submission" date="2021-02" db="EMBL/GenBank/DDBJ databases">
        <authorList>
            <person name="Nowell W R."/>
        </authorList>
    </citation>
    <scope>NUCLEOTIDE SEQUENCE</scope>
</reference>
<keyword evidence="3" id="KW-0677">Repeat</keyword>
<dbReference type="SUPFAM" id="SSF57424">
    <property type="entry name" value="LDL receptor-like module"/>
    <property type="match status" value="1"/>
</dbReference>
<protein>
    <submittedName>
        <fullName evidence="12">Uncharacterized protein</fullName>
    </submittedName>
</protein>
<evidence type="ECO:0000256" key="2">
    <source>
        <dbReference type="ARBA" id="ARBA00022692"/>
    </source>
</evidence>